<protein>
    <submittedName>
        <fullName evidence="2">Uncharacterized protein</fullName>
    </submittedName>
</protein>
<keyword evidence="1" id="KW-0472">Membrane</keyword>
<dbReference type="Proteomes" id="UP001348265">
    <property type="component" value="Unassembled WGS sequence"/>
</dbReference>
<accession>A0ABU7WM49</accession>
<comment type="caution">
    <text evidence="2">The sequence shown here is derived from an EMBL/GenBank/DDBJ whole genome shotgun (WGS) entry which is preliminary data.</text>
</comment>
<gene>
    <name evidence="2" type="ORF">RB636_05095</name>
</gene>
<organism evidence="2 3">
    <name type="scientific">Streptomyces chrestomyceticus</name>
    <dbReference type="NCBI Taxonomy" id="68185"/>
    <lineage>
        <taxon>Bacteria</taxon>
        <taxon>Bacillati</taxon>
        <taxon>Actinomycetota</taxon>
        <taxon>Actinomycetes</taxon>
        <taxon>Kitasatosporales</taxon>
        <taxon>Streptomycetaceae</taxon>
        <taxon>Streptomyces</taxon>
    </lineage>
</organism>
<dbReference type="RefSeq" id="WP_331785519.1">
    <property type="nucleotide sequence ID" value="NZ_JAVFKM010000002.1"/>
</dbReference>
<name>A0ABU7WM49_9ACTN</name>
<proteinExistence type="predicted"/>
<feature type="transmembrane region" description="Helical" evidence="1">
    <location>
        <begin position="28"/>
        <end position="49"/>
    </location>
</feature>
<evidence type="ECO:0000313" key="3">
    <source>
        <dbReference type="Proteomes" id="UP001348265"/>
    </source>
</evidence>
<keyword evidence="1" id="KW-0812">Transmembrane</keyword>
<evidence type="ECO:0000313" key="2">
    <source>
        <dbReference type="EMBL" id="MEF3112578.1"/>
    </source>
</evidence>
<dbReference type="EMBL" id="JAVFKM010000002">
    <property type="protein sequence ID" value="MEF3112578.1"/>
    <property type="molecule type" value="Genomic_DNA"/>
</dbReference>
<sequence length="244" mass="25916">MWLTGSATATAALHTALSSPSTTTAPSPLRFLFLAAGPLLLIAAVGLLLRRRSRLRDLAQPLAIPRAVFAAAHRADEAGIRERAAEEVARLAGHTQRNGAAPATTERAGESCATAEALLRLARGVPDLAGVFALVHEGCAALDGSKAPLPLCFFHPLHGPAIRRIPWRPSDDGERFQVGACATCVRALRARREPDTLTVEQAGRPVPYFDVPPEDSLWSATGYGSLLTDTSLTTHVQRALDPAR</sequence>
<reference evidence="2 3" key="1">
    <citation type="submission" date="2023-08" db="EMBL/GenBank/DDBJ databases">
        <authorList>
            <person name="Sharma P."/>
            <person name="Verma V."/>
            <person name="Mohan M.K."/>
            <person name="Dubey A.K."/>
        </authorList>
    </citation>
    <scope>NUCLEOTIDE SEQUENCE [LARGE SCALE GENOMIC DNA]</scope>
    <source>
        <strain evidence="2 3">ADP4</strain>
    </source>
</reference>
<evidence type="ECO:0000256" key="1">
    <source>
        <dbReference type="SAM" id="Phobius"/>
    </source>
</evidence>
<keyword evidence="3" id="KW-1185">Reference proteome</keyword>
<keyword evidence="1" id="KW-1133">Transmembrane helix</keyword>